<dbReference type="SUPFAM" id="SSF56349">
    <property type="entry name" value="DNA breaking-rejoining enzymes"/>
    <property type="match status" value="1"/>
</dbReference>
<feature type="compositionally biased region" description="Polar residues" evidence="2">
    <location>
        <begin position="285"/>
        <end position="297"/>
    </location>
</feature>
<feature type="compositionally biased region" description="Basic and acidic residues" evidence="2">
    <location>
        <begin position="172"/>
        <end position="193"/>
    </location>
</feature>
<dbReference type="Proteomes" id="UP000683360">
    <property type="component" value="Unassembled WGS sequence"/>
</dbReference>
<organism evidence="3 4">
    <name type="scientific">Mytilus edulis</name>
    <name type="common">Blue mussel</name>
    <dbReference type="NCBI Taxonomy" id="6550"/>
    <lineage>
        <taxon>Eukaryota</taxon>
        <taxon>Metazoa</taxon>
        <taxon>Spiralia</taxon>
        <taxon>Lophotrochozoa</taxon>
        <taxon>Mollusca</taxon>
        <taxon>Bivalvia</taxon>
        <taxon>Autobranchia</taxon>
        <taxon>Pteriomorphia</taxon>
        <taxon>Mytilida</taxon>
        <taxon>Mytiloidea</taxon>
        <taxon>Mytilidae</taxon>
        <taxon>Mytilinae</taxon>
        <taxon>Mytilus</taxon>
    </lineage>
</organism>
<name>A0A8S3VF42_MYTED</name>
<dbReference type="OrthoDB" id="6174851at2759"/>
<dbReference type="PANTHER" id="PTHR35617">
    <property type="entry name" value="PHAGE_INTEGRASE DOMAIN-CONTAINING PROTEIN"/>
    <property type="match status" value="1"/>
</dbReference>
<sequence length="888" mass="100392">MNELGNPFMEDSQDLLVLDTKDIAPTSVVDTIRKIEKIGKTQYKKYIEDRLIKRTFPIFEPIKKNALALFRTPHGKTVSAMKDKISILKSDVSLFSRLYISCQTRGGDLEDFFAHENNINPPALSQHGKMRLGTKSDLLSKCLQPLTTTTCDAPEEAGKKLESTAKLSELASPEKHDKQSKVRTDHSADDRETQSTGVHFEAVEFNKFIADQVQMQLKKLLPQAQGLNASDAMHASIDSNCEISESQSLSRPRAHYSKFMPSDDQISVVSHEIEDEISMGGSAISDENNNDAHSQSQHSHEKDFSLFSEGAPGSTDPIQWNNFLHKLTAKLKIDCSEETEVDSVRTSYLPSRLNPGNSDKATHLKLPLEGTTVEVFKNVEKEAMSGRLKNRSVRLRDDKAFMVSKKDFTEFCSPPRLDDNIEEGLSSTMGNKKKGFVDRKKFSHSLPSFHKEMDAEFKKVDNSARTLLRSVSYGSLIASYIDVADSEEDRVEACSALVACFKSMADMTSRIVANSVINRRKIFLKNVDFTSKATSAKLLNLPLNGAQLFGGKYFDTLHSSAENIRDAKETQNVYRSSFVPGGQKFDEGSRKRKSQETSNVSYNKPAKTSRYDKQDFNDRRGTDTSSNFRALPAKQGGKGSKRIFFMEKFLPEKFQEINNYLSAVSLQVGARLLHYHSQWFQITQNKLVLQIVKNGLILDFISLPAFTGVKETVVPRVGTKRSSILEEQFLAKTQTLNKPWEPVFIPKFENYATDPNDLLLCPCRALLAYIKRTEVLRKSQRLFVTYQKNHHVEASKNSIARWIVNTVKYAYEHADTDTLQFVRAHDTRKLSTSWALFNGLSSQEILRAAHWSNETTFTSYYLKDVPDLESRFAKAAILHTANRRQKKY</sequence>
<proteinExistence type="predicted"/>
<comment type="caution">
    <text evidence="3">The sequence shown here is derived from an EMBL/GenBank/DDBJ whole genome shotgun (WGS) entry which is preliminary data.</text>
</comment>
<dbReference type="AlphaFoldDB" id="A0A8S3VF42"/>
<protein>
    <submittedName>
        <fullName evidence="3">Uncharacterized protein</fullName>
    </submittedName>
</protein>
<dbReference type="InterPro" id="IPR013762">
    <property type="entry name" value="Integrase-like_cat_sf"/>
</dbReference>
<evidence type="ECO:0000313" key="3">
    <source>
        <dbReference type="EMBL" id="CAG2256212.1"/>
    </source>
</evidence>
<dbReference type="EMBL" id="CAJPWZ010003297">
    <property type="protein sequence ID" value="CAG2256212.1"/>
    <property type="molecule type" value="Genomic_DNA"/>
</dbReference>
<accession>A0A8S3VF42</accession>
<keyword evidence="4" id="KW-1185">Reference proteome</keyword>
<dbReference type="PANTHER" id="PTHR35617:SF3">
    <property type="entry name" value="CORE-BINDING (CB) DOMAIN-CONTAINING PROTEIN"/>
    <property type="match status" value="1"/>
</dbReference>
<reference evidence="3" key="1">
    <citation type="submission" date="2021-03" db="EMBL/GenBank/DDBJ databases">
        <authorList>
            <person name="Bekaert M."/>
        </authorList>
    </citation>
    <scope>NUCLEOTIDE SEQUENCE</scope>
</reference>
<evidence type="ECO:0000313" key="4">
    <source>
        <dbReference type="Proteomes" id="UP000683360"/>
    </source>
</evidence>
<dbReference type="Gene3D" id="1.10.443.10">
    <property type="entry name" value="Intergrase catalytic core"/>
    <property type="match status" value="1"/>
</dbReference>
<gene>
    <name evidence="3" type="ORF">MEDL_67606</name>
</gene>
<dbReference type="GO" id="GO:0006310">
    <property type="term" value="P:DNA recombination"/>
    <property type="evidence" value="ECO:0007669"/>
    <property type="project" value="UniProtKB-KW"/>
</dbReference>
<feature type="region of interest" description="Disordered" evidence="2">
    <location>
        <begin position="281"/>
        <end position="311"/>
    </location>
</feature>
<dbReference type="GO" id="GO:0015074">
    <property type="term" value="P:DNA integration"/>
    <property type="evidence" value="ECO:0007669"/>
    <property type="project" value="InterPro"/>
</dbReference>
<evidence type="ECO:0000256" key="1">
    <source>
        <dbReference type="ARBA" id="ARBA00023172"/>
    </source>
</evidence>
<feature type="compositionally biased region" description="Basic and acidic residues" evidence="2">
    <location>
        <begin position="609"/>
        <end position="622"/>
    </location>
</feature>
<feature type="region of interest" description="Disordered" evidence="2">
    <location>
        <begin position="168"/>
        <end position="195"/>
    </location>
</feature>
<dbReference type="GO" id="GO:0003677">
    <property type="term" value="F:DNA binding"/>
    <property type="evidence" value="ECO:0007669"/>
    <property type="project" value="InterPro"/>
</dbReference>
<evidence type="ECO:0000256" key="2">
    <source>
        <dbReference type="SAM" id="MobiDB-lite"/>
    </source>
</evidence>
<keyword evidence="1" id="KW-0233">DNA recombination</keyword>
<dbReference type="InterPro" id="IPR011010">
    <property type="entry name" value="DNA_brk_join_enz"/>
</dbReference>
<feature type="region of interest" description="Disordered" evidence="2">
    <location>
        <begin position="578"/>
        <end position="636"/>
    </location>
</feature>